<dbReference type="GO" id="GO:0005524">
    <property type="term" value="F:ATP binding"/>
    <property type="evidence" value="ECO:0007669"/>
    <property type="project" value="UniProtKB-KW"/>
</dbReference>
<feature type="domain" description="AAA+ ATPase" evidence="1">
    <location>
        <begin position="44"/>
        <end position="190"/>
    </location>
</feature>
<evidence type="ECO:0000313" key="3">
    <source>
        <dbReference type="Proteomes" id="UP000288943"/>
    </source>
</evidence>
<sequence length="332" mass="39101">MENFCMERPNIPAGTHPIEQGHYLLPTKEVLRLMKSISKIVNNRLPGMIVYGKPRLGKTSAVKFAMENLSLMVGAPLPILIANTNWYKVPSEEKFYYDLLQDFRFPFPSKRKPAEMRRQIVNLMLEKAEKSKMRRIVLVMDEAHRLTEFHFNWLMDIYNELDREKISMTVISIGQEELLSRRTFFLEQKKSQIIGRFMTHEHHFMGLRSLDDIRFVLKCYDVPETSSYPKDSDWSYTKYFFPIGYEEGNRLEQEAAHLYQLFVEIRKEHGVSTDFEIPMEYFAFTVETALKMYGAHGDSCRWLTVSQWRECIKLTGYIESEVYMALVHKGAN</sequence>
<dbReference type="Proteomes" id="UP000288943">
    <property type="component" value="Chromosome"/>
</dbReference>
<protein>
    <submittedName>
        <fullName evidence="2">ATP-binding protein</fullName>
    </submittedName>
</protein>
<dbReference type="SUPFAM" id="SSF52540">
    <property type="entry name" value="P-loop containing nucleoside triphosphate hydrolases"/>
    <property type="match status" value="1"/>
</dbReference>
<dbReference type="EMBL" id="CP026520">
    <property type="protein sequence ID" value="QAV19217.1"/>
    <property type="molecule type" value="Genomic_DNA"/>
</dbReference>
<evidence type="ECO:0000259" key="1">
    <source>
        <dbReference type="SMART" id="SM00382"/>
    </source>
</evidence>
<dbReference type="InterPro" id="IPR049945">
    <property type="entry name" value="AAA_22"/>
</dbReference>
<dbReference type="KEGG" id="pchi:PC41400_16620"/>
<keyword evidence="2" id="KW-0547">Nucleotide-binding</keyword>
<reference evidence="2 3" key="1">
    <citation type="submission" date="2018-01" db="EMBL/GenBank/DDBJ databases">
        <title>The whole genome sequencing and assembly of Paenibacillus chitinolyticus KCCM 41400 strain.</title>
        <authorList>
            <person name="Kim J.-Y."/>
            <person name="Park M.-K."/>
            <person name="Lee Y.-J."/>
            <person name="Yi H."/>
            <person name="Bahn Y.-S."/>
            <person name="Kim J.F."/>
            <person name="Lee D.-W."/>
        </authorList>
    </citation>
    <scope>NUCLEOTIDE SEQUENCE [LARGE SCALE GENOMIC DNA]</scope>
    <source>
        <strain evidence="2 3">KCCM 41400</strain>
    </source>
</reference>
<keyword evidence="2" id="KW-0067">ATP-binding</keyword>
<organism evidence="2 3">
    <name type="scientific">Paenibacillus chitinolyticus</name>
    <dbReference type="NCBI Taxonomy" id="79263"/>
    <lineage>
        <taxon>Bacteria</taxon>
        <taxon>Bacillati</taxon>
        <taxon>Bacillota</taxon>
        <taxon>Bacilli</taxon>
        <taxon>Bacillales</taxon>
        <taxon>Paenibacillaceae</taxon>
        <taxon>Paenibacillus</taxon>
    </lineage>
</organism>
<dbReference type="Gene3D" id="3.40.50.300">
    <property type="entry name" value="P-loop containing nucleotide triphosphate hydrolases"/>
    <property type="match status" value="1"/>
</dbReference>
<dbReference type="SMART" id="SM00382">
    <property type="entry name" value="AAA"/>
    <property type="match status" value="1"/>
</dbReference>
<dbReference type="InterPro" id="IPR003593">
    <property type="entry name" value="AAA+_ATPase"/>
</dbReference>
<dbReference type="AlphaFoldDB" id="A0A410WY29"/>
<proteinExistence type="predicted"/>
<accession>A0A410WY29</accession>
<evidence type="ECO:0000313" key="2">
    <source>
        <dbReference type="EMBL" id="QAV19217.1"/>
    </source>
</evidence>
<dbReference type="GO" id="GO:0016887">
    <property type="term" value="F:ATP hydrolysis activity"/>
    <property type="evidence" value="ECO:0007669"/>
    <property type="project" value="InterPro"/>
</dbReference>
<dbReference type="InterPro" id="IPR027417">
    <property type="entry name" value="P-loop_NTPase"/>
</dbReference>
<gene>
    <name evidence="2" type="ORF">PC41400_16620</name>
</gene>
<name>A0A410WY29_9BACL</name>
<dbReference type="OrthoDB" id="8903747at2"/>
<dbReference type="Pfam" id="PF13401">
    <property type="entry name" value="AAA_22"/>
    <property type="match status" value="1"/>
</dbReference>